<protein>
    <submittedName>
        <fullName evidence="1">DUF3304 domain-containing protein</fullName>
    </submittedName>
</protein>
<organism evidence="1 2">
    <name type="scientific">Pseudomonas migulae</name>
    <dbReference type="NCBI Taxonomy" id="78543"/>
    <lineage>
        <taxon>Bacteria</taxon>
        <taxon>Pseudomonadati</taxon>
        <taxon>Pseudomonadota</taxon>
        <taxon>Gammaproteobacteria</taxon>
        <taxon>Pseudomonadales</taxon>
        <taxon>Pseudomonadaceae</taxon>
        <taxon>Pseudomonas</taxon>
    </lineage>
</organism>
<gene>
    <name evidence="1" type="ORF">MOQ58_28920</name>
</gene>
<sequence length="160" mass="17326">MFGVSACNAGPEMVSAPITGYNHTSAEIIRFSINGAGGPRIPPNAGGGAEVCCGALPLQWNPGVRAIIEWDKDPNPYGPIKRDQYGQILKEALVRHSAGYSHHTATVEIPKYAEQLCALQVHFLPCDQVKVSTTCFTPENPNYPDKAYFKVKEPATCSNH</sequence>
<dbReference type="EMBL" id="CP093428">
    <property type="protein sequence ID" value="WGK93552.1"/>
    <property type="molecule type" value="Genomic_DNA"/>
</dbReference>
<reference evidence="1 2" key="1">
    <citation type="submission" date="2022-03" db="EMBL/GenBank/DDBJ databases">
        <title>Plant growth promoting endophytes with ACC deaminase activity.</title>
        <authorList>
            <person name="Charles T."/>
            <person name="Van Dyk A."/>
            <person name="Cheng J."/>
            <person name="Heil J."/>
        </authorList>
    </citation>
    <scope>NUCLEOTIDE SEQUENCE [LARGE SCALE GENOMIC DNA]</scope>
    <source>
        <strain evidence="1 2">8R6</strain>
    </source>
</reference>
<name>A0ABY8N5I9_9PSED</name>
<proteinExistence type="predicted"/>
<dbReference type="Proteomes" id="UP001243713">
    <property type="component" value="Chromosome"/>
</dbReference>
<dbReference type="RefSeq" id="WP_225609916.1">
    <property type="nucleotide sequence ID" value="NZ_CP093428.1"/>
</dbReference>
<evidence type="ECO:0000313" key="2">
    <source>
        <dbReference type="Proteomes" id="UP001243713"/>
    </source>
</evidence>
<accession>A0ABY8N5I9</accession>
<evidence type="ECO:0000313" key="1">
    <source>
        <dbReference type="EMBL" id="WGK93552.1"/>
    </source>
</evidence>
<keyword evidence="2" id="KW-1185">Reference proteome</keyword>
<dbReference type="InterPro" id="IPR021733">
    <property type="entry name" value="DUF3304"/>
</dbReference>
<dbReference type="Pfam" id="PF11745">
    <property type="entry name" value="DUF3304"/>
    <property type="match status" value="1"/>
</dbReference>